<evidence type="ECO:0000256" key="3">
    <source>
        <dbReference type="SAM" id="MobiDB-lite"/>
    </source>
</evidence>
<keyword evidence="7" id="KW-1185">Reference proteome</keyword>
<proteinExistence type="predicted"/>
<reference evidence="7" key="1">
    <citation type="journal article" date="2017" name="Genome Biol.">
        <title>Comparative genomics reveals high biological diversity and specific adaptations in the industrially and medically important fungal genus Aspergillus.</title>
        <authorList>
            <person name="de Vries R.P."/>
            <person name="Riley R."/>
            <person name="Wiebenga A."/>
            <person name="Aguilar-Osorio G."/>
            <person name="Amillis S."/>
            <person name="Uchima C.A."/>
            <person name="Anderluh G."/>
            <person name="Asadollahi M."/>
            <person name="Askin M."/>
            <person name="Barry K."/>
            <person name="Battaglia E."/>
            <person name="Bayram O."/>
            <person name="Benocci T."/>
            <person name="Braus-Stromeyer S.A."/>
            <person name="Caldana C."/>
            <person name="Canovas D."/>
            <person name="Cerqueira G.C."/>
            <person name="Chen F."/>
            <person name="Chen W."/>
            <person name="Choi C."/>
            <person name="Clum A."/>
            <person name="Dos Santos R.A."/>
            <person name="Damasio A.R."/>
            <person name="Diallinas G."/>
            <person name="Emri T."/>
            <person name="Fekete E."/>
            <person name="Flipphi M."/>
            <person name="Freyberg S."/>
            <person name="Gallo A."/>
            <person name="Gournas C."/>
            <person name="Habgood R."/>
            <person name="Hainaut M."/>
            <person name="Harispe M.L."/>
            <person name="Henrissat B."/>
            <person name="Hilden K.S."/>
            <person name="Hope R."/>
            <person name="Hossain A."/>
            <person name="Karabika E."/>
            <person name="Karaffa L."/>
            <person name="Karanyi Z."/>
            <person name="Krasevec N."/>
            <person name="Kuo A."/>
            <person name="Kusch H."/>
            <person name="LaButti K."/>
            <person name="Lagendijk E.L."/>
            <person name="Lapidus A."/>
            <person name="Levasseur A."/>
            <person name="Lindquist E."/>
            <person name="Lipzen A."/>
            <person name="Logrieco A.F."/>
            <person name="MacCabe A."/>
            <person name="Maekelae M.R."/>
            <person name="Malavazi I."/>
            <person name="Melin P."/>
            <person name="Meyer V."/>
            <person name="Mielnichuk N."/>
            <person name="Miskei M."/>
            <person name="Molnar A.P."/>
            <person name="Mule G."/>
            <person name="Ngan C.Y."/>
            <person name="Orejas M."/>
            <person name="Orosz E."/>
            <person name="Ouedraogo J.P."/>
            <person name="Overkamp K.M."/>
            <person name="Park H.-S."/>
            <person name="Perrone G."/>
            <person name="Piumi F."/>
            <person name="Punt P.J."/>
            <person name="Ram A.F."/>
            <person name="Ramon A."/>
            <person name="Rauscher S."/>
            <person name="Record E."/>
            <person name="Riano-Pachon D.M."/>
            <person name="Robert V."/>
            <person name="Roehrig J."/>
            <person name="Ruller R."/>
            <person name="Salamov A."/>
            <person name="Salih N.S."/>
            <person name="Samson R.A."/>
            <person name="Sandor E."/>
            <person name="Sanguinetti M."/>
            <person name="Schuetze T."/>
            <person name="Sepcic K."/>
            <person name="Shelest E."/>
            <person name="Sherlock G."/>
            <person name="Sophianopoulou V."/>
            <person name="Squina F.M."/>
            <person name="Sun H."/>
            <person name="Susca A."/>
            <person name="Todd R.B."/>
            <person name="Tsang A."/>
            <person name="Unkles S.E."/>
            <person name="van de Wiele N."/>
            <person name="van Rossen-Uffink D."/>
            <person name="Oliveira J.V."/>
            <person name="Vesth T.C."/>
            <person name="Visser J."/>
            <person name="Yu J.-H."/>
            <person name="Zhou M."/>
            <person name="Andersen M.R."/>
            <person name="Archer D.B."/>
            <person name="Baker S.E."/>
            <person name="Benoit I."/>
            <person name="Brakhage A.A."/>
            <person name="Braus G.H."/>
            <person name="Fischer R."/>
            <person name="Frisvad J.C."/>
            <person name="Goldman G.H."/>
            <person name="Houbraken J."/>
            <person name="Oakley B."/>
            <person name="Pocsi I."/>
            <person name="Scazzocchio C."/>
            <person name="Seiboth B."/>
            <person name="vanKuyk P.A."/>
            <person name="Wortman J."/>
            <person name="Dyer P.S."/>
            <person name="Grigoriev I.V."/>
        </authorList>
    </citation>
    <scope>NUCLEOTIDE SEQUENCE [LARGE SCALE GENOMIC DNA]</scope>
    <source>
        <strain evidence="7">ATCC 16872 / CBS 172.66 / WB 5094</strain>
    </source>
</reference>
<dbReference type="EMBL" id="KV878991">
    <property type="protein sequence ID" value="OJJ95045.1"/>
    <property type="molecule type" value="Genomic_DNA"/>
</dbReference>
<dbReference type="InterPro" id="IPR056884">
    <property type="entry name" value="NPHP3-like_N"/>
</dbReference>
<dbReference type="OMA" id="EGEGWIW"/>
<dbReference type="SUPFAM" id="SSF52540">
    <property type="entry name" value="P-loop containing nucleoside triphosphate hydrolases"/>
    <property type="match status" value="1"/>
</dbReference>
<dbReference type="GeneID" id="30977831"/>
<feature type="domain" description="Fungal STAND N-terminal Goodbye" evidence="4">
    <location>
        <begin position="15"/>
        <end position="135"/>
    </location>
</feature>
<protein>
    <submittedName>
        <fullName evidence="6">Uncharacterized protein</fullName>
    </submittedName>
</protein>
<dbReference type="InterPro" id="IPR011990">
    <property type="entry name" value="TPR-like_helical_dom_sf"/>
</dbReference>
<dbReference type="InterPro" id="IPR027417">
    <property type="entry name" value="P-loop_NTPase"/>
</dbReference>
<evidence type="ECO:0000256" key="2">
    <source>
        <dbReference type="SAM" id="Coils"/>
    </source>
</evidence>
<keyword evidence="1" id="KW-0677">Repeat</keyword>
<dbReference type="PANTHER" id="PTHR10039:SF17">
    <property type="entry name" value="FUNGAL STAND N-TERMINAL GOODBYE DOMAIN-CONTAINING PROTEIN-RELATED"/>
    <property type="match status" value="1"/>
</dbReference>
<dbReference type="Pfam" id="PF24883">
    <property type="entry name" value="NPHP3_N"/>
    <property type="match status" value="1"/>
</dbReference>
<dbReference type="Gene3D" id="1.25.40.10">
    <property type="entry name" value="Tetratricopeptide repeat domain"/>
    <property type="match status" value="1"/>
</dbReference>
<evidence type="ECO:0000259" key="5">
    <source>
        <dbReference type="Pfam" id="PF24883"/>
    </source>
</evidence>
<sequence length="1422" mass="158763">MTSQKMATAQIPQLWATALARYEKITHSPLDPHAWRDLTTVDGLWGAIEAENQTFQEFRRQRAGLCTALSQALRPIELVGDLAASAAGMFFAPSSLVFGAVRYLIDAARGVSAKYDAIVELMMTLQDFTTRLAVYAQQQISPPLQEKITNILTTLLEVFAISRHQISLGRLRSFGKNVLLGNDDGKAAIAKLAQLVDSERNLVGAETLTEVKGAKVVMDRVDVHVLELTRRIDDLNRLQEAAEQEADSVHEKNHRDKVKSVLQPATSADDRYSMIARARVPQTGDWVREEPEFREWLHRDKPLLWVTGTPGAGKSYLAANVIAYLRELYPQNVQHPSHVSVAYYFFKDDSVKTRSCHQALRDVAFKIAQNDPAYANFIAGRVDSPEDIGSLSSLWQQLFVEYFIAHETGDSQVYIVLDALDEAFAEERQELFQLAGDIQPRGRLQLLLLGRPHIAQEMDELMEQLAVSTIYISDVNNSDDIIRYIQSSIAKSVCLRRASKALQAEIVRRVSSGAQGMFLWVDFMLKELLKKRDEARMRKALEEAPRGLSEMIRHVLKSYSESLWDAPQYAEDLNEMLAWIVCAHWPLKLQQLESVIQWRSPEGEGWIWLEGYLRREYASLFSLIREDGLSTADLQRANVGRADWEVDTLVDDGFDDTDNPSDFDSEPATTEVTLNHASLGDFFRNETEGPVAADDGPPVGIHYHAAKVLVFKRYFEIVACGEGSPKQEIAQVLRVHAAGSIVSALQDIEIDKCSAEDKGMIGLSIARLLSVPPILEAYVKHRSDLSYPGEHLELFMKWLRDSDVQASLPPTEKAWFEESTASGDVGIYLLTAKFIAEQWLQKGFWLAGPCCRYIMEYIKLSQDAPPFPDSPVEAVLSAAEWCGFAQDQLWHRRLAIALRDLGFLDECIPRFQRAVDLDPSPNPQTLLARAGMAKAYLEMGQFAQAIEQDRVCVAELNTHRQADKPDLQAHASYERLGQSYTALGEVESAVAMYGAALATAGFCNTCLRAVLDQLHAQSRHEEIISLLKSLDRPALNQNPAYTTTTTTTPSILTQSILTNPDWYDDFIDRVTAAAATTKQIPFLIDAYTTAVATAHKQRKAVAKANLELCLGMLWQTHGRDGDRAAAIWERLIATYRGSRAEGEMVSVLEMAAGALATHYLTRAMEVGVDSELGRRYGVLLELLARGKAVASHGDVWDASRADVLNVVDAQRTNKVFVTTSPVGLILGSYYRLSGREADAMACYKAQVQAALRLVEDERAGMAMVGYTRLSSVFAALGEDEEALAMWYQDQLMYELMERADDEDEGDGEAEAEAGSDAADDPEDSKKPTFFTCNGCSLSVEIDGNYICRYCHDVLFCPGCMHQLEAGTLGVRVCSAQHAWAFVARRPEAVRRRGEEQRGMLWLRGKWVDGGVWKADLRRRWEL</sequence>
<name>A0A1L9WG14_ASPA1</name>
<feature type="compositionally biased region" description="Acidic residues" evidence="3">
    <location>
        <begin position="1299"/>
        <end position="1322"/>
    </location>
</feature>
<dbReference type="Gene3D" id="3.40.50.300">
    <property type="entry name" value="P-loop containing nucleotide triphosphate hydrolases"/>
    <property type="match status" value="1"/>
</dbReference>
<dbReference type="RefSeq" id="XP_020051385.1">
    <property type="nucleotide sequence ID" value="XM_020204017.1"/>
</dbReference>
<dbReference type="VEuPathDB" id="FungiDB:ASPACDRAFT_64656"/>
<feature type="coiled-coil region" evidence="2">
    <location>
        <begin position="225"/>
        <end position="252"/>
    </location>
</feature>
<evidence type="ECO:0000313" key="7">
    <source>
        <dbReference type="Proteomes" id="UP000184546"/>
    </source>
</evidence>
<evidence type="ECO:0000256" key="1">
    <source>
        <dbReference type="ARBA" id="ARBA00022737"/>
    </source>
</evidence>
<dbReference type="OrthoDB" id="448455at2759"/>
<organism evidence="6 7">
    <name type="scientific">Aspergillus aculeatus (strain ATCC 16872 / CBS 172.66 / WB 5094)</name>
    <dbReference type="NCBI Taxonomy" id="690307"/>
    <lineage>
        <taxon>Eukaryota</taxon>
        <taxon>Fungi</taxon>
        <taxon>Dikarya</taxon>
        <taxon>Ascomycota</taxon>
        <taxon>Pezizomycotina</taxon>
        <taxon>Eurotiomycetes</taxon>
        <taxon>Eurotiomycetidae</taxon>
        <taxon>Eurotiales</taxon>
        <taxon>Aspergillaceae</taxon>
        <taxon>Aspergillus</taxon>
        <taxon>Aspergillus subgen. Circumdati</taxon>
    </lineage>
</organism>
<feature type="domain" description="Nephrocystin 3-like N-terminal" evidence="5">
    <location>
        <begin position="282"/>
        <end position="448"/>
    </location>
</feature>
<keyword evidence="2" id="KW-0175">Coiled coil</keyword>
<gene>
    <name evidence="6" type="ORF">ASPACDRAFT_64656</name>
</gene>
<evidence type="ECO:0000259" key="4">
    <source>
        <dbReference type="Pfam" id="PF17109"/>
    </source>
</evidence>
<feature type="region of interest" description="Disordered" evidence="3">
    <location>
        <begin position="1299"/>
        <end position="1325"/>
    </location>
</feature>
<accession>A0A1L9WG14</accession>
<dbReference type="InterPro" id="IPR031350">
    <property type="entry name" value="Goodbye_dom"/>
</dbReference>
<dbReference type="Pfam" id="PF17109">
    <property type="entry name" value="Goodbye"/>
    <property type="match status" value="1"/>
</dbReference>
<evidence type="ECO:0000313" key="6">
    <source>
        <dbReference type="EMBL" id="OJJ95045.1"/>
    </source>
</evidence>
<dbReference type="Proteomes" id="UP000184546">
    <property type="component" value="Unassembled WGS sequence"/>
</dbReference>
<dbReference type="PANTHER" id="PTHR10039">
    <property type="entry name" value="AMELOGENIN"/>
    <property type="match status" value="1"/>
</dbReference>
<dbReference type="SUPFAM" id="SSF48452">
    <property type="entry name" value="TPR-like"/>
    <property type="match status" value="1"/>
</dbReference>